<reference evidence="2 3" key="1">
    <citation type="journal article" date="2012" name="Genome Biol.">
        <title>Genome and low-iron response of an oceanic diatom adapted to chronic iron limitation.</title>
        <authorList>
            <person name="Lommer M."/>
            <person name="Specht M."/>
            <person name="Roy A.S."/>
            <person name="Kraemer L."/>
            <person name="Andreson R."/>
            <person name="Gutowska M.A."/>
            <person name="Wolf J."/>
            <person name="Bergner S.V."/>
            <person name="Schilhabel M.B."/>
            <person name="Klostermeier U.C."/>
            <person name="Beiko R.G."/>
            <person name="Rosenstiel P."/>
            <person name="Hippler M."/>
            <person name="Laroche J."/>
        </authorList>
    </citation>
    <scope>NUCLEOTIDE SEQUENCE [LARGE SCALE GENOMIC DNA]</scope>
    <source>
        <strain evidence="2 3">CCMP1005</strain>
    </source>
</reference>
<comment type="caution">
    <text evidence="2">The sequence shown here is derived from an EMBL/GenBank/DDBJ whole genome shotgun (WGS) entry which is preliminary data.</text>
</comment>
<dbReference type="Proteomes" id="UP000266841">
    <property type="component" value="Unassembled WGS sequence"/>
</dbReference>
<dbReference type="AlphaFoldDB" id="K0TMR1"/>
<sequence>MGCSLTSPIVSSQVTIRPRSDTLDSARDTLGLDGLDRPAPGPAGRKPNGHLGIPFHLRKARGTPSKQGGSFAARRTKAQLGGKKKEARKEQENGVHCPIVSEDVIRDSASHQQTWAIFAGIGLAEISHWDHRPKKSSE</sequence>
<organism evidence="2 3">
    <name type="scientific">Thalassiosira oceanica</name>
    <name type="common">Marine diatom</name>
    <dbReference type="NCBI Taxonomy" id="159749"/>
    <lineage>
        <taxon>Eukaryota</taxon>
        <taxon>Sar</taxon>
        <taxon>Stramenopiles</taxon>
        <taxon>Ochrophyta</taxon>
        <taxon>Bacillariophyta</taxon>
        <taxon>Coscinodiscophyceae</taxon>
        <taxon>Thalassiosirophycidae</taxon>
        <taxon>Thalassiosirales</taxon>
        <taxon>Thalassiosiraceae</taxon>
        <taxon>Thalassiosira</taxon>
    </lineage>
</organism>
<keyword evidence="3" id="KW-1185">Reference proteome</keyword>
<evidence type="ECO:0000313" key="2">
    <source>
        <dbReference type="EMBL" id="EJK72907.1"/>
    </source>
</evidence>
<feature type="region of interest" description="Disordered" evidence="1">
    <location>
        <begin position="16"/>
        <end position="94"/>
    </location>
</feature>
<feature type="compositionally biased region" description="Basic and acidic residues" evidence="1">
    <location>
        <begin position="83"/>
        <end position="93"/>
    </location>
</feature>
<name>K0TMR1_THAOC</name>
<feature type="compositionally biased region" description="Basic and acidic residues" evidence="1">
    <location>
        <begin position="18"/>
        <end position="27"/>
    </location>
</feature>
<proteinExistence type="predicted"/>
<gene>
    <name evidence="2" type="ORF">THAOC_05514</name>
</gene>
<protein>
    <submittedName>
        <fullName evidence="2">Uncharacterized protein</fullName>
    </submittedName>
</protein>
<evidence type="ECO:0000313" key="3">
    <source>
        <dbReference type="Proteomes" id="UP000266841"/>
    </source>
</evidence>
<dbReference type="EMBL" id="AGNL01005124">
    <property type="protein sequence ID" value="EJK72907.1"/>
    <property type="molecule type" value="Genomic_DNA"/>
</dbReference>
<accession>K0TMR1</accession>
<evidence type="ECO:0000256" key="1">
    <source>
        <dbReference type="SAM" id="MobiDB-lite"/>
    </source>
</evidence>